<accession>A0ABR2KQ39</accession>
<dbReference type="Proteomes" id="UP001470230">
    <property type="component" value="Unassembled WGS sequence"/>
</dbReference>
<comment type="caution">
    <text evidence="2">The sequence shown here is derived from an EMBL/GenBank/DDBJ whole genome shotgun (WGS) entry which is preliminary data.</text>
</comment>
<proteinExistence type="predicted"/>
<evidence type="ECO:0000313" key="2">
    <source>
        <dbReference type="EMBL" id="KAK8893164.1"/>
    </source>
</evidence>
<gene>
    <name evidence="2" type="ORF">M9Y10_021579</name>
</gene>
<keyword evidence="3" id="KW-1185">Reference proteome</keyword>
<name>A0ABR2KQ39_9EUKA</name>
<feature type="compositionally biased region" description="Polar residues" evidence="1">
    <location>
        <begin position="178"/>
        <end position="196"/>
    </location>
</feature>
<organism evidence="2 3">
    <name type="scientific">Tritrichomonas musculus</name>
    <dbReference type="NCBI Taxonomy" id="1915356"/>
    <lineage>
        <taxon>Eukaryota</taxon>
        <taxon>Metamonada</taxon>
        <taxon>Parabasalia</taxon>
        <taxon>Tritrichomonadida</taxon>
        <taxon>Tritrichomonadidae</taxon>
        <taxon>Tritrichomonas</taxon>
    </lineage>
</organism>
<reference evidence="2 3" key="1">
    <citation type="submission" date="2024-04" db="EMBL/GenBank/DDBJ databases">
        <title>Tritrichomonas musculus Genome.</title>
        <authorList>
            <person name="Alves-Ferreira E."/>
            <person name="Grigg M."/>
            <person name="Lorenzi H."/>
            <person name="Galac M."/>
        </authorList>
    </citation>
    <scope>NUCLEOTIDE SEQUENCE [LARGE SCALE GENOMIC DNA]</scope>
    <source>
        <strain evidence="2 3">EAF2021</strain>
    </source>
</reference>
<evidence type="ECO:0000256" key="1">
    <source>
        <dbReference type="SAM" id="MobiDB-lite"/>
    </source>
</evidence>
<dbReference type="EMBL" id="JAPFFF010000003">
    <property type="protein sequence ID" value="KAK8893164.1"/>
    <property type="molecule type" value="Genomic_DNA"/>
</dbReference>
<protein>
    <submittedName>
        <fullName evidence="2">Uncharacterized protein</fullName>
    </submittedName>
</protein>
<feature type="region of interest" description="Disordered" evidence="1">
    <location>
        <begin position="175"/>
        <end position="196"/>
    </location>
</feature>
<sequence length="497" mass="57491">MSDVFSRLFKDSTDLKSAKHHQYLQDNQKRENESIQVLQNNQKLSTKPMSLKQQTPFNVQKVGLYNISSRTQRFTKNKTNIKQFSKTLNRKEIGNNLLNLNTIKDKKKEKNHFYTPKKELICDSPDEKEKNSYLDKVLDESSFSYIQKQSNLALTMPKLHPQLQIHHFQVKSIEKGRNSASRSQLNSARDCSASSKCSSRNLNKMKVKMKNGRFMSKQEVDFDEESSIPDKKYVDPQKFKKQIDHIENLICKNREKMRLGLGDDNETINKNNKKENCRQITPRLRKTSKTMTPNITQYKNTKKNLLSSSFNENDLKTKISSNLDSINSSQDIINLDDKDIEELNSRLNATLNKNLNENSDSKLDEQIDFNGYLKNGQVTKFGSQFDFLFGEDEMIQHKDILTESNDNKENQKLMVDQNFWNFYVSNPVQTEEDLEQNEALNENHINSPSPNSANSENNPIILETSINSPIEQNASNPMSTTLFSWELAGYANYLSDM</sequence>
<evidence type="ECO:0000313" key="3">
    <source>
        <dbReference type="Proteomes" id="UP001470230"/>
    </source>
</evidence>